<name>A0A9P0G4C9_9CUCU</name>
<evidence type="ECO:0000256" key="1">
    <source>
        <dbReference type="SAM" id="MobiDB-lite"/>
    </source>
</evidence>
<evidence type="ECO:0008006" key="4">
    <source>
        <dbReference type="Google" id="ProtNLM"/>
    </source>
</evidence>
<dbReference type="AlphaFoldDB" id="A0A9P0G4C9"/>
<evidence type="ECO:0000313" key="3">
    <source>
        <dbReference type="Proteomes" id="UP001153636"/>
    </source>
</evidence>
<feature type="compositionally biased region" description="Polar residues" evidence="1">
    <location>
        <begin position="1"/>
        <end position="14"/>
    </location>
</feature>
<gene>
    <name evidence="2" type="ORF">PSYICH_LOCUS2755</name>
</gene>
<dbReference type="Proteomes" id="UP001153636">
    <property type="component" value="Chromosome 11"/>
</dbReference>
<dbReference type="EMBL" id="OV651823">
    <property type="protein sequence ID" value="CAH1101554.1"/>
    <property type="molecule type" value="Genomic_DNA"/>
</dbReference>
<protein>
    <recommendedName>
        <fullName evidence="4">Pre-C2HC domain-containing protein</fullName>
    </recommendedName>
</protein>
<sequence length="203" mass="23468">MIPITKNTKPGTNKMNKDLTRKTSMPPIVIEDNHNSLKKDLQNNVKGRYTLKYTNNSTIIYVEEQNDYKELISSVNESKISYHTSRNEKSHAFVLRGLTTGITTEQIEEDIMHAYDIKAREIYKMSTKNRPLFLITDPAITLDFLKKHIRVVKNTRVVWELRKSTKSIIQCHNCQAWGHATANCGHPPKCLKYAENHHTRTCV</sequence>
<evidence type="ECO:0000313" key="2">
    <source>
        <dbReference type="EMBL" id="CAH1101554.1"/>
    </source>
</evidence>
<organism evidence="2 3">
    <name type="scientific">Psylliodes chrysocephalus</name>
    <dbReference type="NCBI Taxonomy" id="3402493"/>
    <lineage>
        <taxon>Eukaryota</taxon>
        <taxon>Metazoa</taxon>
        <taxon>Ecdysozoa</taxon>
        <taxon>Arthropoda</taxon>
        <taxon>Hexapoda</taxon>
        <taxon>Insecta</taxon>
        <taxon>Pterygota</taxon>
        <taxon>Neoptera</taxon>
        <taxon>Endopterygota</taxon>
        <taxon>Coleoptera</taxon>
        <taxon>Polyphaga</taxon>
        <taxon>Cucujiformia</taxon>
        <taxon>Chrysomeloidea</taxon>
        <taxon>Chrysomelidae</taxon>
        <taxon>Galerucinae</taxon>
        <taxon>Alticini</taxon>
        <taxon>Psylliodes</taxon>
    </lineage>
</organism>
<keyword evidence="3" id="KW-1185">Reference proteome</keyword>
<proteinExistence type="predicted"/>
<accession>A0A9P0G4C9</accession>
<reference evidence="2" key="1">
    <citation type="submission" date="2022-01" db="EMBL/GenBank/DDBJ databases">
        <authorList>
            <person name="King R."/>
        </authorList>
    </citation>
    <scope>NUCLEOTIDE SEQUENCE</scope>
</reference>
<feature type="region of interest" description="Disordered" evidence="1">
    <location>
        <begin position="1"/>
        <end position="21"/>
    </location>
</feature>
<dbReference type="OrthoDB" id="6779639at2759"/>